<accession>A0AAV9HAC9</accession>
<evidence type="ECO:0000313" key="3">
    <source>
        <dbReference type="Proteomes" id="UP001321749"/>
    </source>
</evidence>
<evidence type="ECO:0000256" key="1">
    <source>
        <dbReference type="SAM" id="MobiDB-lite"/>
    </source>
</evidence>
<feature type="compositionally biased region" description="Basic and acidic residues" evidence="1">
    <location>
        <begin position="187"/>
        <end position="201"/>
    </location>
</feature>
<feature type="region of interest" description="Disordered" evidence="1">
    <location>
        <begin position="172"/>
        <end position="201"/>
    </location>
</feature>
<dbReference type="AlphaFoldDB" id="A0AAV9HAC9"/>
<comment type="caution">
    <text evidence="2">The sequence shown here is derived from an EMBL/GenBank/DDBJ whole genome shotgun (WGS) entry which is preliminary data.</text>
</comment>
<reference evidence="2" key="1">
    <citation type="journal article" date="2023" name="Mol. Phylogenet. Evol.">
        <title>Genome-scale phylogeny and comparative genomics of the fungal order Sordariales.</title>
        <authorList>
            <person name="Hensen N."/>
            <person name="Bonometti L."/>
            <person name="Westerberg I."/>
            <person name="Brannstrom I.O."/>
            <person name="Guillou S."/>
            <person name="Cros-Aarteil S."/>
            <person name="Calhoun S."/>
            <person name="Haridas S."/>
            <person name="Kuo A."/>
            <person name="Mondo S."/>
            <person name="Pangilinan J."/>
            <person name="Riley R."/>
            <person name="LaButti K."/>
            <person name="Andreopoulos B."/>
            <person name="Lipzen A."/>
            <person name="Chen C."/>
            <person name="Yan M."/>
            <person name="Daum C."/>
            <person name="Ng V."/>
            <person name="Clum A."/>
            <person name="Steindorff A."/>
            <person name="Ohm R.A."/>
            <person name="Martin F."/>
            <person name="Silar P."/>
            <person name="Natvig D.O."/>
            <person name="Lalanne C."/>
            <person name="Gautier V."/>
            <person name="Ament-Velasquez S.L."/>
            <person name="Kruys A."/>
            <person name="Hutchinson M.I."/>
            <person name="Powell A.J."/>
            <person name="Barry K."/>
            <person name="Miller A.N."/>
            <person name="Grigoriev I.V."/>
            <person name="Debuchy R."/>
            <person name="Gladieux P."/>
            <person name="Hiltunen Thoren M."/>
            <person name="Johannesson H."/>
        </authorList>
    </citation>
    <scope>NUCLEOTIDE SEQUENCE</scope>
    <source>
        <strain evidence="2">PSN324</strain>
    </source>
</reference>
<organism evidence="2 3">
    <name type="scientific">Cladorrhinum samala</name>
    <dbReference type="NCBI Taxonomy" id="585594"/>
    <lineage>
        <taxon>Eukaryota</taxon>
        <taxon>Fungi</taxon>
        <taxon>Dikarya</taxon>
        <taxon>Ascomycota</taxon>
        <taxon>Pezizomycotina</taxon>
        <taxon>Sordariomycetes</taxon>
        <taxon>Sordariomycetidae</taxon>
        <taxon>Sordariales</taxon>
        <taxon>Podosporaceae</taxon>
        <taxon>Cladorrhinum</taxon>
    </lineage>
</organism>
<name>A0AAV9HAC9_9PEZI</name>
<dbReference type="EMBL" id="MU865108">
    <property type="protein sequence ID" value="KAK4457557.1"/>
    <property type="molecule type" value="Genomic_DNA"/>
</dbReference>
<sequence length="264" mass="27961">MGHGGSKLAAGTHMPAETAARGFPRRFDATFKMSLSRIMALLTDPNHPDGPAYAVSWVAGWYGNMIFHGGPTKDHAPLATARSAGKLGRDFNVTLPAGPGAQEQGPGRTEILRYSPSFRHETWWFAMQVGGDGPHAAHVERFEWRRSRGAEVKAVEGGSGWGLKLVRMGPGSADLGHASASDDGEDREGPDGPDGRTSDGKEVVAVWADAGMSLSRMGTLEYRGSGATGELGLAWSVMAAATCMCLWQLRQQRNLAVATTAAAT</sequence>
<proteinExistence type="predicted"/>
<protein>
    <submittedName>
        <fullName evidence="2">Uncharacterized protein</fullName>
    </submittedName>
</protein>
<gene>
    <name evidence="2" type="ORF">QBC42DRAFT_291459</name>
</gene>
<evidence type="ECO:0000313" key="2">
    <source>
        <dbReference type="EMBL" id="KAK4457557.1"/>
    </source>
</evidence>
<reference evidence="2" key="2">
    <citation type="submission" date="2023-06" db="EMBL/GenBank/DDBJ databases">
        <authorList>
            <consortium name="Lawrence Berkeley National Laboratory"/>
            <person name="Mondo S.J."/>
            <person name="Hensen N."/>
            <person name="Bonometti L."/>
            <person name="Westerberg I."/>
            <person name="Brannstrom I.O."/>
            <person name="Guillou S."/>
            <person name="Cros-Aarteil S."/>
            <person name="Calhoun S."/>
            <person name="Haridas S."/>
            <person name="Kuo A."/>
            <person name="Pangilinan J."/>
            <person name="Riley R."/>
            <person name="Labutti K."/>
            <person name="Andreopoulos B."/>
            <person name="Lipzen A."/>
            <person name="Chen C."/>
            <person name="Yanf M."/>
            <person name="Daum C."/>
            <person name="Ng V."/>
            <person name="Clum A."/>
            <person name="Steindorff A."/>
            <person name="Ohm R."/>
            <person name="Martin F."/>
            <person name="Silar P."/>
            <person name="Natvig D."/>
            <person name="Lalanne C."/>
            <person name="Gautier V."/>
            <person name="Ament-Velasquez S.L."/>
            <person name="Kruys A."/>
            <person name="Hutchinson M.I."/>
            <person name="Powell A.J."/>
            <person name="Barry K."/>
            <person name="Miller A.N."/>
            <person name="Grigoriev I.V."/>
            <person name="Debuchy R."/>
            <person name="Gladieux P."/>
            <person name="Thoren M.H."/>
            <person name="Johannesson H."/>
        </authorList>
    </citation>
    <scope>NUCLEOTIDE SEQUENCE</scope>
    <source>
        <strain evidence="2">PSN324</strain>
    </source>
</reference>
<keyword evidence="3" id="KW-1185">Reference proteome</keyword>
<dbReference type="Proteomes" id="UP001321749">
    <property type="component" value="Unassembled WGS sequence"/>
</dbReference>